<keyword evidence="3 8" id="KW-0479">Metal-binding</keyword>
<dbReference type="GO" id="GO:0000287">
    <property type="term" value="F:magnesium ion binding"/>
    <property type="evidence" value="ECO:0007669"/>
    <property type="project" value="UniProtKB-UniRule"/>
</dbReference>
<dbReference type="UniPathway" id="UPA00075">
    <property type="reaction ID" value="UER00335"/>
</dbReference>
<dbReference type="FunFam" id="1.10.300.10:FF:000001">
    <property type="entry name" value="Adenylosuccinate synthetase"/>
    <property type="match status" value="1"/>
</dbReference>
<feature type="binding site" description="in other chain" evidence="8">
    <location>
        <position position="132"/>
    </location>
    <ligand>
        <name>IMP</name>
        <dbReference type="ChEBI" id="CHEBI:58053"/>
        <note>ligand shared between dimeric partners</note>
    </ligand>
</feature>
<proteinExistence type="inferred from homology"/>
<comment type="cofactor">
    <cofactor evidence="8">
        <name>Mg(2+)</name>
        <dbReference type="ChEBI" id="CHEBI:18420"/>
    </cofactor>
    <text evidence="8">Binds 1 Mg(2+) ion per subunit.</text>
</comment>
<evidence type="ECO:0000313" key="13">
    <source>
        <dbReference type="Proteomes" id="UP000004470"/>
    </source>
</evidence>
<feature type="binding site" evidence="8">
    <location>
        <position position="308"/>
    </location>
    <ligand>
        <name>GTP</name>
        <dbReference type="ChEBI" id="CHEBI:37565"/>
    </ligand>
</feature>
<feature type="binding site" evidence="8">
    <location>
        <position position="42"/>
    </location>
    <ligand>
        <name>Mg(2+)</name>
        <dbReference type="ChEBI" id="CHEBI:18420"/>
    </ligand>
</feature>
<dbReference type="CDD" id="cd03108">
    <property type="entry name" value="AdSS"/>
    <property type="match status" value="1"/>
</dbReference>
<name>E0NFS7_PEDAC</name>
<comment type="pathway">
    <text evidence="8 10">Purine metabolism; AMP biosynthesis via de novo pathway; AMP from IMP: step 1/2.</text>
</comment>
<dbReference type="FunFam" id="3.90.170.10:FF:000001">
    <property type="entry name" value="Adenylosuccinate synthetase"/>
    <property type="match status" value="1"/>
</dbReference>
<dbReference type="InterPro" id="IPR027417">
    <property type="entry name" value="P-loop_NTPase"/>
</dbReference>
<evidence type="ECO:0000313" key="12">
    <source>
        <dbReference type="EMBL" id="EFL95646.1"/>
    </source>
</evidence>
<dbReference type="eggNOG" id="COG0104">
    <property type="taxonomic scope" value="Bacteria"/>
</dbReference>
<evidence type="ECO:0000256" key="8">
    <source>
        <dbReference type="HAMAP-Rule" id="MF_00011"/>
    </source>
</evidence>
<dbReference type="InterPro" id="IPR042109">
    <property type="entry name" value="Adenylosuccinate_synth_dom1"/>
</dbReference>
<feature type="binding site" evidence="8">
    <location>
        <begin position="416"/>
        <end position="418"/>
    </location>
    <ligand>
        <name>GTP</name>
        <dbReference type="ChEBI" id="CHEBI:37565"/>
    </ligand>
</feature>
<comment type="caution">
    <text evidence="12">The sequence shown here is derived from an EMBL/GenBank/DDBJ whole genome shotgun (WGS) entry which is preliminary data.</text>
</comment>
<feature type="binding site" evidence="8">
    <location>
        <begin position="334"/>
        <end position="336"/>
    </location>
    <ligand>
        <name>GTP</name>
        <dbReference type="ChEBI" id="CHEBI:37565"/>
    </ligand>
</feature>
<feature type="binding site" description="in other chain" evidence="8">
    <location>
        <position position="242"/>
    </location>
    <ligand>
        <name>IMP</name>
        <dbReference type="ChEBI" id="CHEBI:58053"/>
        <note>ligand shared between dimeric partners</note>
    </ligand>
</feature>
<dbReference type="InterPro" id="IPR001114">
    <property type="entry name" value="Adenylosuccinate_synthetase"/>
</dbReference>
<dbReference type="NCBIfam" id="TIGR00184">
    <property type="entry name" value="purA"/>
    <property type="match status" value="1"/>
</dbReference>
<keyword evidence="5 8" id="KW-0658">Purine biosynthesis</keyword>
<dbReference type="HAMAP" id="MF_00011">
    <property type="entry name" value="Adenylosucc_synth"/>
    <property type="match status" value="1"/>
</dbReference>
<evidence type="ECO:0000256" key="9">
    <source>
        <dbReference type="PROSITE-ProRule" id="PRU10134"/>
    </source>
</evidence>
<dbReference type="PROSITE" id="PS01266">
    <property type="entry name" value="ADENYLOSUCCIN_SYN_1"/>
    <property type="match status" value="1"/>
</dbReference>
<feature type="binding site" description="in other chain" evidence="8">
    <location>
        <begin position="40"/>
        <end position="43"/>
    </location>
    <ligand>
        <name>IMP</name>
        <dbReference type="ChEBI" id="CHEBI:58053"/>
        <note>ligand shared between dimeric partners</note>
    </ligand>
</feature>
<feature type="binding site" description="in other chain" evidence="8">
    <location>
        <begin position="15"/>
        <end position="18"/>
    </location>
    <ligand>
        <name>IMP</name>
        <dbReference type="ChEBI" id="CHEBI:58053"/>
        <note>ligand shared between dimeric partners</note>
    </ligand>
</feature>
<evidence type="ECO:0000256" key="10">
    <source>
        <dbReference type="RuleBase" id="RU000520"/>
    </source>
</evidence>
<dbReference type="SMART" id="SM00788">
    <property type="entry name" value="Adenylsucc_synt"/>
    <property type="match status" value="1"/>
</dbReference>
<keyword evidence="13" id="KW-1185">Reference proteome</keyword>
<feature type="binding site" description="in other chain" evidence="8">
    <location>
        <position position="306"/>
    </location>
    <ligand>
        <name>IMP</name>
        <dbReference type="ChEBI" id="CHEBI:58053"/>
        <note>ligand shared between dimeric partners</note>
    </ligand>
</feature>
<evidence type="ECO:0000256" key="3">
    <source>
        <dbReference type="ARBA" id="ARBA00022723"/>
    </source>
</evidence>
<sequence length="432" mass="47895">MKMTATVVIGSQWGDEGKGKIIDFLGQNADVTVRYSGGDNAGHSLVVNDQKLALRLIPSGILAPNSICIIGNGTVVNPHTLLDEIKELNQAGVNTDHLRISDRAHIIFPYHILQDQQQERDRSKNGEKIGTTNKGIGPAYMDKMQRIGIRAVDLLDAEGLKEKIAFNLAQKQRVLDDDLWEQLPSVDELTKQYAEYGQILKDYITDTSYLINTKLHEQKRVLFEGAQGTMLDIDHGTYPFVTSSNPTAGGAATGSGIGVTKIKHVIGVCKAYVSRVGEGPFPTEQINEIGDRIREVAHEYGTVTHRPRRIGWFDGVLMKYVADVNGLTDLVVNCLDVLSGFDEVKICTGYQTDHGVINYYPASEKELENLTPIYETLPGWQEDLTQMQSYDELPANAKNYLKKIEEITGVQVSAFSIGPDREQTVVVNDMWD</sequence>
<dbReference type="AlphaFoldDB" id="E0NFS7"/>
<evidence type="ECO:0000256" key="11">
    <source>
        <dbReference type="SAM" id="MobiDB-lite"/>
    </source>
</evidence>
<comment type="subcellular location">
    <subcellularLocation>
        <location evidence="8">Cytoplasm</location>
    </subcellularLocation>
</comment>
<organism evidence="12 13">
    <name type="scientific">Pediococcus acidilactici DSM 20284</name>
    <dbReference type="NCBI Taxonomy" id="862514"/>
    <lineage>
        <taxon>Bacteria</taxon>
        <taxon>Bacillati</taxon>
        <taxon>Bacillota</taxon>
        <taxon>Bacilli</taxon>
        <taxon>Lactobacillales</taxon>
        <taxon>Lactobacillaceae</taxon>
        <taxon>Pediococcus</taxon>
        <taxon>Pediococcus acidilactici group</taxon>
    </lineage>
</organism>
<feature type="active site" description="Proton donor" evidence="8">
    <location>
        <position position="43"/>
    </location>
</feature>
<dbReference type="InterPro" id="IPR042110">
    <property type="entry name" value="Adenylosuccinate_synth_dom2"/>
</dbReference>
<evidence type="ECO:0000256" key="5">
    <source>
        <dbReference type="ARBA" id="ARBA00022755"/>
    </source>
</evidence>
<dbReference type="SUPFAM" id="SSF52540">
    <property type="entry name" value="P-loop containing nucleoside triphosphate hydrolases"/>
    <property type="match status" value="1"/>
</dbReference>
<dbReference type="EC" id="6.3.4.4" evidence="8 10"/>
<feature type="binding site" evidence="8">
    <location>
        <position position="146"/>
    </location>
    <ligand>
        <name>IMP</name>
        <dbReference type="ChEBI" id="CHEBI:58053"/>
        <note>ligand shared between dimeric partners</note>
    </ligand>
</feature>
<dbReference type="Gene3D" id="3.40.440.10">
    <property type="entry name" value="Adenylosuccinate Synthetase, subunit A, domain 1"/>
    <property type="match status" value="1"/>
</dbReference>
<feature type="active site" description="Proton acceptor" evidence="8">
    <location>
        <position position="15"/>
    </location>
</feature>
<dbReference type="GO" id="GO:0046040">
    <property type="term" value="P:IMP metabolic process"/>
    <property type="evidence" value="ECO:0007669"/>
    <property type="project" value="TreeGrafter"/>
</dbReference>
<feature type="binding site" evidence="8">
    <location>
        <begin position="302"/>
        <end position="308"/>
    </location>
    <ligand>
        <name>substrate</name>
    </ligand>
</feature>
<feature type="binding site" evidence="8">
    <location>
        <begin position="14"/>
        <end position="20"/>
    </location>
    <ligand>
        <name>GTP</name>
        <dbReference type="ChEBI" id="CHEBI:37565"/>
    </ligand>
</feature>
<keyword evidence="2 8" id="KW-0436">Ligase</keyword>
<evidence type="ECO:0000256" key="2">
    <source>
        <dbReference type="ARBA" id="ARBA00022598"/>
    </source>
</evidence>
<evidence type="ECO:0000256" key="7">
    <source>
        <dbReference type="ARBA" id="ARBA00023134"/>
    </source>
</evidence>
<evidence type="ECO:0000256" key="6">
    <source>
        <dbReference type="ARBA" id="ARBA00022842"/>
    </source>
</evidence>
<dbReference type="PANTHER" id="PTHR11846:SF0">
    <property type="entry name" value="ADENYLOSUCCINATE SYNTHETASE"/>
    <property type="match status" value="1"/>
</dbReference>
<dbReference type="GO" id="GO:0005737">
    <property type="term" value="C:cytoplasm"/>
    <property type="evidence" value="ECO:0007669"/>
    <property type="project" value="UniProtKB-SubCell"/>
</dbReference>
<dbReference type="PANTHER" id="PTHR11846">
    <property type="entry name" value="ADENYLOSUCCINATE SYNTHETASE"/>
    <property type="match status" value="1"/>
</dbReference>
<dbReference type="Pfam" id="PF00709">
    <property type="entry name" value="Adenylsucc_synt"/>
    <property type="match status" value="1"/>
</dbReference>
<keyword evidence="7 8" id="KW-0342">GTP-binding</keyword>
<dbReference type="GO" id="GO:0005525">
    <property type="term" value="F:GTP binding"/>
    <property type="evidence" value="ECO:0007669"/>
    <property type="project" value="UniProtKB-UniRule"/>
</dbReference>
<feature type="compositionally biased region" description="Basic and acidic residues" evidence="11">
    <location>
        <begin position="117"/>
        <end position="127"/>
    </location>
</feature>
<gene>
    <name evidence="8 12" type="primary">purA</name>
    <name evidence="12" type="ORF">HMPREF0623_0682</name>
</gene>
<dbReference type="Gene3D" id="3.90.170.10">
    <property type="entry name" value="Adenylosuccinate Synthetase, subunit A, domain 3"/>
    <property type="match status" value="1"/>
</dbReference>
<feature type="active site" evidence="9">
    <location>
        <position position="143"/>
    </location>
</feature>
<dbReference type="PROSITE" id="PS00513">
    <property type="entry name" value="ADENYLOSUCCIN_SYN_2"/>
    <property type="match status" value="1"/>
</dbReference>
<dbReference type="Proteomes" id="UP000004470">
    <property type="component" value="Unassembled WGS sequence"/>
</dbReference>
<dbReference type="HOGENOM" id="CLU_029848_0_0_9"/>
<comment type="catalytic activity">
    <reaction evidence="8 10">
        <text>IMP + L-aspartate + GTP = N(6)-(1,2-dicarboxyethyl)-AMP + GDP + phosphate + 2 H(+)</text>
        <dbReference type="Rhea" id="RHEA:15753"/>
        <dbReference type="ChEBI" id="CHEBI:15378"/>
        <dbReference type="ChEBI" id="CHEBI:29991"/>
        <dbReference type="ChEBI" id="CHEBI:37565"/>
        <dbReference type="ChEBI" id="CHEBI:43474"/>
        <dbReference type="ChEBI" id="CHEBI:57567"/>
        <dbReference type="ChEBI" id="CHEBI:58053"/>
        <dbReference type="ChEBI" id="CHEBI:58189"/>
        <dbReference type="EC" id="6.3.4.4"/>
    </reaction>
</comment>
<feature type="binding site" evidence="8">
    <location>
        <begin position="42"/>
        <end position="44"/>
    </location>
    <ligand>
        <name>GTP</name>
        <dbReference type="ChEBI" id="CHEBI:37565"/>
    </ligand>
</feature>
<feature type="binding site" description="in other chain" evidence="8">
    <location>
        <position position="227"/>
    </location>
    <ligand>
        <name>IMP</name>
        <dbReference type="ChEBI" id="CHEBI:58053"/>
        <note>ligand shared between dimeric partners</note>
    </ligand>
</feature>
<reference evidence="12" key="1">
    <citation type="submission" date="2010-07" db="EMBL/GenBank/DDBJ databases">
        <authorList>
            <person name="Muzny D."/>
            <person name="Qin X."/>
            <person name="Deng J."/>
            <person name="Jiang H."/>
            <person name="Liu Y."/>
            <person name="Qu J."/>
            <person name="Song X.-Z."/>
            <person name="Zhang L."/>
            <person name="Thornton R."/>
            <person name="Coyle M."/>
            <person name="Francisco L."/>
            <person name="Jackson L."/>
            <person name="Javaid M."/>
            <person name="Korchina V."/>
            <person name="Kovar C."/>
            <person name="Mata R."/>
            <person name="Mathew T."/>
            <person name="Ngo R."/>
            <person name="Nguyen L."/>
            <person name="Nguyen N."/>
            <person name="Okwuonu G."/>
            <person name="Ongeri F."/>
            <person name="Pham C."/>
            <person name="Simmons D."/>
            <person name="Wilczek-Boney K."/>
            <person name="Hale W."/>
            <person name="Jakkamsetti A."/>
            <person name="Pham P."/>
            <person name="Ruth R."/>
            <person name="San Lucas F."/>
            <person name="Warren J."/>
            <person name="Zhang J."/>
            <person name="Zhao Z."/>
            <person name="Zhou C."/>
            <person name="Zhu D."/>
            <person name="Lee S."/>
            <person name="Bess C."/>
            <person name="Blankenburg K."/>
            <person name="Forbes L."/>
            <person name="Fu Q."/>
            <person name="Gubbala S."/>
            <person name="Hirani K."/>
            <person name="Jayaseelan J.C."/>
            <person name="Lara F."/>
            <person name="Munidasa M."/>
            <person name="Palculict T."/>
            <person name="Patil S."/>
            <person name="Pu L.-L."/>
            <person name="Saada N."/>
            <person name="Tang L."/>
            <person name="Weissenberger G."/>
            <person name="Zhu Y."/>
            <person name="Hemphill L."/>
            <person name="Shang Y."/>
            <person name="Youmans B."/>
            <person name="Ayvaz T."/>
            <person name="Ross M."/>
            <person name="Santibanez J."/>
            <person name="Aqrawi P."/>
            <person name="Gross S."/>
            <person name="Joshi V."/>
            <person name="Fowler G."/>
            <person name="Nazareth L."/>
            <person name="Reid J."/>
            <person name="Worley K."/>
            <person name="Petrosino J."/>
            <person name="Highlander S."/>
            <person name="Gibbs R."/>
        </authorList>
    </citation>
    <scope>NUCLEOTIDE SEQUENCE [LARGE SCALE GENOMIC DNA]</scope>
    <source>
        <strain evidence="12">DSM 20284</strain>
    </source>
</reference>
<evidence type="ECO:0000256" key="1">
    <source>
        <dbReference type="ARBA" id="ARBA00011738"/>
    </source>
</evidence>
<comment type="similarity">
    <text evidence="8 10">Belongs to the adenylosuccinate synthetase family.</text>
</comment>
<feature type="region of interest" description="Disordered" evidence="11">
    <location>
        <begin position="116"/>
        <end position="135"/>
    </location>
</feature>
<evidence type="ECO:0000256" key="4">
    <source>
        <dbReference type="ARBA" id="ARBA00022741"/>
    </source>
</evidence>
<comment type="subunit">
    <text evidence="1 8">Homodimer.</text>
</comment>
<dbReference type="GO" id="GO:0004019">
    <property type="term" value="F:adenylosuccinate synthase activity"/>
    <property type="evidence" value="ECO:0007669"/>
    <property type="project" value="UniProtKB-UniRule"/>
</dbReference>
<dbReference type="InterPro" id="IPR033128">
    <property type="entry name" value="Adenylosuccin_syn_Lys_AS"/>
</dbReference>
<keyword evidence="8" id="KW-0963">Cytoplasm</keyword>
<keyword evidence="4 8" id="KW-0547">Nucleotide-binding</keyword>
<dbReference type="Gene3D" id="1.10.300.10">
    <property type="entry name" value="Adenylosuccinate Synthetase, subunit A, domain 2"/>
    <property type="match status" value="1"/>
</dbReference>
<dbReference type="GO" id="GO:0044208">
    <property type="term" value="P:'de novo' AMP biosynthetic process"/>
    <property type="evidence" value="ECO:0007669"/>
    <property type="project" value="UniProtKB-UniRule"/>
</dbReference>
<dbReference type="NCBIfam" id="NF002223">
    <property type="entry name" value="PRK01117.1"/>
    <property type="match status" value="1"/>
</dbReference>
<accession>E0NFS7</accession>
<dbReference type="InterPro" id="IPR042111">
    <property type="entry name" value="Adenylosuccinate_synth_dom3"/>
</dbReference>
<feature type="binding site" evidence="8">
    <location>
        <position position="15"/>
    </location>
    <ligand>
        <name>Mg(2+)</name>
        <dbReference type="ChEBI" id="CHEBI:18420"/>
    </ligand>
</feature>
<keyword evidence="6 8" id="KW-0460">Magnesium</keyword>
<comment type="function">
    <text evidence="8">Plays an important role in the de novo pathway of purine nucleotide biosynthesis. Catalyzes the first committed step in the biosynthesis of AMP from IMP.</text>
</comment>
<protein>
    <recommendedName>
        <fullName evidence="8 10">Adenylosuccinate synthetase</fullName>
        <shortName evidence="8">AMPSase</shortName>
        <shortName evidence="8">AdSS</shortName>
        <ecNumber evidence="8 10">6.3.4.4</ecNumber>
    </recommendedName>
    <alternativeName>
        <fullName evidence="8">IMP--aspartate ligase</fullName>
    </alternativeName>
</protein>
<dbReference type="EMBL" id="AEEG01000003">
    <property type="protein sequence ID" value="EFL95646.1"/>
    <property type="molecule type" value="Genomic_DNA"/>
</dbReference>
<dbReference type="InterPro" id="IPR018220">
    <property type="entry name" value="Adenylosuccin_syn_GTP-bd"/>
</dbReference>